<dbReference type="GO" id="GO:0030976">
    <property type="term" value="F:thiamine pyrophosphate binding"/>
    <property type="evidence" value="ECO:0007669"/>
    <property type="project" value="TreeGrafter"/>
</dbReference>
<dbReference type="InterPro" id="IPR005948">
    <property type="entry name" value="ThiB-like"/>
</dbReference>
<dbReference type="SUPFAM" id="SSF53850">
    <property type="entry name" value="Periplasmic binding protein-like II"/>
    <property type="match status" value="1"/>
</dbReference>
<organism evidence="3">
    <name type="scientific">uncultured bacterium A1Q1_fos_1060</name>
    <dbReference type="NCBI Taxonomy" id="1256540"/>
    <lineage>
        <taxon>Bacteria</taxon>
        <taxon>environmental samples</taxon>
    </lineage>
</organism>
<feature type="chain" id="PRO_5003985257" evidence="2">
    <location>
        <begin position="22"/>
        <end position="351"/>
    </location>
</feature>
<dbReference type="AlphaFoldDB" id="L7W0Z9"/>
<reference evidence="3" key="1">
    <citation type="submission" date="2012-09" db="EMBL/GenBank/DDBJ databases">
        <title>Metagenomic Characterization of a Microbial Community in Wastewater Detects High Levels of Antibiotic Resistance.</title>
        <authorList>
            <person name="Abrams M."/>
            <person name="Caldwell A."/>
            <person name="Vandaei E."/>
            <person name="Lee W."/>
            <person name="Perrott J."/>
            <person name="Khan S.Y."/>
            <person name="Ta J."/>
            <person name="Romero D."/>
            <person name="Nguyen V."/>
            <person name="Pourmand N."/>
            <person name="Ouverney C.C."/>
        </authorList>
    </citation>
    <scope>NUCLEOTIDE SEQUENCE</scope>
</reference>
<feature type="signal peptide" evidence="2">
    <location>
        <begin position="1"/>
        <end position="21"/>
    </location>
</feature>
<sequence length="351" mass="37904">MNSAWKYIGVACASVALIATAGCSTGGDKSSDKASNEVVLLTHDSYAVPKELVKEFEKENNIKLVHRAVGDAGSLTNRLVLTKDDPTGDVVFGVDNTFASRALDEGVFASNDVTLPSGAEGYLIKSAKNKLAPINTASVCVNIDKTWFADKKLAEPKTLEDLTDAKYRDLFVAPSATTSSPGAAFMLTTIAASGDDWPKYWERLMANGAKLTSGWSDAYYVEFTQGGEKGKRPIVLSYDTSPAFTLNDEGTESTTAALLDTCFRQVEYAGVLEGAKNPEGAAKVIEFLLSEEVQAAIPDSMYVFGVRDDVELPEVWAKFAVQPSKTFEVAPETIAKNRSDWLKTWTDVTSK</sequence>
<name>L7W0Z9_9BACT</name>
<accession>L7W0Z9</accession>
<dbReference type="NCBIfam" id="TIGR01254">
    <property type="entry name" value="sfuA"/>
    <property type="match status" value="1"/>
</dbReference>
<evidence type="ECO:0000313" key="3">
    <source>
        <dbReference type="EMBL" id="AGC72205.1"/>
    </source>
</evidence>
<proteinExistence type="predicted"/>
<dbReference type="PANTHER" id="PTHR30006:SF2">
    <property type="entry name" value="ABC TRANSPORTER SUBSTRATE-BINDING PROTEIN"/>
    <property type="match status" value="1"/>
</dbReference>
<dbReference type="PANTHER" id="PTHR30006">
    <property type="entry name" value="THIAMINE-BINDING PERIPLASMIC PROTEIN-RELATED"/>
    <property type="match status" value="1"/>
</dbReference>
<dbReference type="Pfam" id="PF01547">
    <property type="entry name" value="SBP_bac_1"/>
    <property type="match status" value="1"/>
</dbReference>
<dbReference type="GO" id="GO:0030288">
    <property type="term" value="C:outer membrane-bounded periplasmic space"/>
    <property type="evidence" value="ECO:0007669"/>
    <property type="project" value="TreeGrafter"/>
</dbReference>
<keyword evidence="1 2" id="KW-0732">Signal</keyword>
<dbReference type="Gene3D" id="3.40.190.10">
    <property type="entry name" value="Periplasmic binding protein-like II"/>
    <property type="match status" value="2"/>
</dbReference>
<dbReference type="PROSITE" id="PS51257">
    <property type="entry name" value="PROKAR_LIPOPROTEIN"/>
    <property type="match status" value="1"/>
</dbReference>
<dbReference type="EMBL" id="JX649895">
    <property type="protein sequence ID" value="AGC72205.1"/>
    <property type="molecule type" value="Genomic_DNA"/>
</dbReference>
<protein>
    <submittedName>
        <fullName evidence="3">Thiamin ABC transporter, substrate-binding component</fullName>
    </submittedName>
</protein>
<evidence type="ECO:0000256" key="2">
    <source>
        <dbReference type="SAM" id="SignalP"/>
    </source>
</evidence>
<dbReference type="GO" id="GO:0015888">
    <property type="term" value="P:thiamine transport"/>
    <property type="evidence" value="ECO:0007669"/>
    <property type="project" value="InterPro"/>
</dbReference>
<dbReference type="InterPro" id="IPR006059">
    <property type="entry name" value="SBP"/>
</dbReference>
<dbReference type="GO" id="GO:0030975">
    <property type="term" value="F:thiamine binding"/>
    <property type="evidence" value="ECO:0007669"/>
    <property type="project" value="InterPro"/>
</dbReference>
<evidence type="ECO:0000256" key="1">
    <source>
        <dbReference type="ARBA" id="ARBA00022729"/>
    </source>
</evidence>